<evidence type="ECO:0000256" key="5">
    <source>
        <dbReference type="ARBA" id="ARBA00022989"/>
    </source>
</evidence>
<dbReference type="NCBIfam" id="TIGR00544">
    <property type="entry name" value="lgt"/>
    <property type="match status" value="1"/>
</dbReference>
<evidence type="ECO:0000256" key="3">
    <source>
        <dbReference type="ARBA" id="ARBA00022679"/>
    </source>
</evidence>
<dbReference type="Pfam" id="PF01790">
    <property type="entry name" value="LGT"/>
    <property type="match status" value="1"/>
</dbReference>
<keyword evidence="4 7" id="KW-0812">Transmembrane</keyword>
<dbReference type="InterPro" id="IPR001640">
    <property type="entry name" value="Lgt"/>
</dbReference>
<dbReference type="PANTHER" id="PTHR30589">
    <property type="entry name" value="PROLIPOPROTEIN DIACYLGLYCERYL TRANSFERASE"/>
    <property type="match status" value="1"/>
</dbReference>
<proteinExistence type="inferred from homology"/>
<dbReference type="PANTHER" id="PTHR30589:SF0">
    <property type="entry name" value="PHOSPHATIDYLGLYCEROL--PROLIPOPROTEIN DIACYLGLYCERYL TRANSFERASE"/>
    <property type="match status" value="1"/>
</dbReference>
<dbReference type="UniPathway" id="UPA00664"/>
<feature type="transmembrane region" description="Helical" evidence="7">
    <location>
        <begin position="48"/>
        <end position="67"/>
    </location>
</feature>
<feature type="transmembrane region" description="Helical" evidence="7">
    <location>
        <begin position="16"/>
        <end position="36"/>
    </location>
</feature>
<dbReference type="HAMAP" id="MF_01147">
    <property type="entry name" value="Lgt"/>
    <property type="match status" value="1"/>
</dbReference>
<comment type="catalytic activity">
    <reaction evidence="7">
        <text>L-cysteinyl-[prolipoprotein] + a 1,2-diacyl-sn-glycero-3-phospho-(1'-sn-glycerol) = an S-1,2-diacyl-sn-glyceryl-L-cysteinyl-[prolipoprotein] + sn-glycerol 1-phosphate + H(+)</text>
        <dbReference type="Rhea" id="RHEA:56712"/>
        <dbReference type="Rhea" id="RHEA-COMP:14679"/>
        <dbReference type="Rhea" id="RHEA-COMP:14680"/>
        <dbReference type="ChEBI" id="CHEBI:15378"/>
        <dbReference type="ChEBI" id="CHEBI:29950"/>
        <dbReference type="ChEBI" id="CHEBI:57685"/>
        <dbReference type="ChEBI" id="CHEBI:64716"/>
        <dbReference type="ChEBI" id="CHEBI:140658"/>
        <dbReference type="EC" id="2.5.1.145"/>
    </reaction>
</comment>
<evidence type="ECO:0000256" key="2">
    <source>
        <dbReference type="ARBA" id="ARBA00022475"/>
    </source>
</evidence>
<evidence type="ECO:0000313" key="9">
    <source>
        <dbReference type="Proteomes" id="UP000198817"/>
    </source>
</evidence>
<keyword evidence="2 7" id="KW-1003">Cell membrane</keyword>
<evidence type="ECO:0000256" key="1">
    <source>
        <dbReference type="ARBA" id="ARBA00007150"/>
    </source>
</evidence>
<dbReference type="AlphaFoldDB" id="A0A1I7H582"/>
<name>A0A1I7H582_9FIRM</name>
<sequence>MTAPDPIAFTIMGLQIRWYGILIATGFVLAILISYFRAPKHGIESEHILDFAIWMIPFSIIGARLYYVIFSWDMYRDNPVSALDIRAGGLAIHGGLIAGTVVGVLVCRHYHIHLLELADLVFPQVALAQSIGRWGNFFNSEAHGGPTNLPWGIMVDGVKVHPTFLYESIWCFGLFFFLLWMDRRRSFRGQIACLYGMLYSFERFFVEGLRTDSLMIGPFRQAQVLSVCAFAFCLGLYLYLKKREKHKKESVS</sequence>
<evidence type="ECO:0000313" key="8">
    <source>
        <dbReference type="EMBL" id="SFU55819.1"/>
    </source>
</evidence>
<comment type="pathway">
    <text evidence="7">Protein modification; lipoprotein biosynthesis (diacylglyceryl transfer).</text>
</comment>
<dbReference type="Proteomes" id="UP000198817">
    <property type="component" value="Unassembled WGS sequence"/>
</dbReference>
<feature type="binding site" evidence="7">
    <location>
        <position position="133"/>
    </location>
    <ligand>
        <name>a 1,2-diacyl-sn-glycero-3-phospho-(1'-sn-glycerol)</name>
        <dbReference type="ChEBI" id="CHEBI:64716"/>
    </ligand>
</feature>
<evidence type="ECO:0000256" key="6">
    <source>
        <dbReference type="ARBA" id="ARBA00023136"/>
    </source>
</evidence>
<comment type="similarity">
    <text evidence="1 7">Belongs to the Lgt family.</text>
</comment>
<dbReference type="GO" id="GO:0005886">
    <property type="term" value="C:plasma membrane"/>
    <property type="evidence" value="ECO:0007669"/>
    <property type="project" value="UniProtKB-SubCell"/>
</dbReference>
<comment type="function">
    <text evidence="7">Catalyzes the transfer of the diacylglyceryl group from phosphatidylglycerol to the sulfhydryl group of the N-terminal cysteine of a prolipoprotein, the first step in the formation of mature lipoproteins.</text>
</comment>
<evidence type="ECO:0000256" key="4">
    <source>
        <dbReference type="ARBA" id="ARBA00022692"/>
    </source>
</evidence>
<evidence type="ECO:0000256" key="7">
    <source>
        <dbReference type="HAMAP-Rule" id="MF_01147"/>
    </source>
</evidence>
<accession>A0A1I7H582</accession>
<organism evidence="8 9">
    <name type="scientific">Eubacterium pyruvativorans</name>
    <dbReference type="NCBI Taxonomy" id="155865"/>
    <lineage>
        <taxon>Bacteria</taxon>
        <taxon>Bacillati</taxon>
        <taxon>Bacillota</taxon>
        <taxon>Clostridia</taxon>
        <taxon>Eubacteriales</taxon>
        <taxon>Eubacteriaceae</taxon>
        <taxon>Eubacterium</taxon>
    </lineage>
</organism>
<keyword evidence="9" id="KW-1185">Reference proteome</keyword>
<feature type="transmembrane region" description="Helical" evidence="7">
    <location>
        <begin position="164"/>
        <end position="181"/>
    </location>
</feature>
<dbReference type="PROSITE" id="PS01311">
    <property type="entry name" value="LGT"/>
    <property type="match status" value="1"/>
</dbReference>
<dbReference type="EMBL" id="FPBT01000012">
    <property type="protein sequence ID" value="SFU55819.1"/>
    <property type="molecule type" value="Genomic_DNA"/>
</dbReference>
<keyword evidence="3 7" id="KW-0808">Transferase</keyword>
<dbReference type="EC" id="2.5.1.145" evidence="7"/>
<dbReference type="GO" id="GO:0008961">
    <property type="term" value="F:phosphatidylglycerol-prolipoprotein diacylglyceryl transferase activity"/>
    <property type="evidence" value="ECO:0007669"/>
    <property type="project" value="UniProtKB-UniRule"/>
</dbReference>
<feature type="transmembrane region" description="Helical" evidence="7">
    <location>
        <begin position="222"/>
        <end position="240"/>
    </location>
</feature>
<keyword evidence="8" id="KW-0449">Lipoprotein</keyword>
<dbReference type="OrthoDB" id="871140at2"/>
<reference evidence="8 9" key="1">
    <citation type="submission" date="2016-10" db="EMBL/GenBank/DDBJ databases">
        <authorList>
            <person name="de Groot N.N."/>
        </authorList>
    </citation>
    <scope>NUCLEOTIDE SEQUENCE [LARGE SCALE GENOMIC DNA]</scope>
    <source>
        <strain evidence="8 9">KHGC13</strain>
    </source>
</reference>
<feature type="transmembrane region" description="Helical" evidence="7">
    <location>
        <begin position="87"/>
        <end position="107"/>
    </location>
</feature>
<dbReference type="STRING" id="155865.SAMN05216515_11334"/>
<dbReference type="GO" id="GO:0042158">
    <property type="term" value="P:lipoprotein biosynthetic process"/>
    <property type="evidence" value="ECO:0007669"/>
    <property type="project" value="UniProtKB-UniRule"/>
</dbReference>
<gene>
    <name evidence="7" type="primary">lgt</name>
    <name evidence="8" type="ORF">SAMN05216508_11225</name>
</gene>
<comment type="subcellular location">
    <subcellularLocation>
        <location evidence="7">Cell membrane</location>
        <topology evidence="7">Multi-pass membrane protein</topology>
    </subcellularLocation>
</comment>
<keyword evidence="6 7" id="KW-0472">Membrane</keyword>
<dbReference type="RefSeq" id="WP_090471228.1">
    <property type="nucleotide sequence ID" value="NZ_CACWQI010000044.1"/>
</dbReference>
<protein>
    <recommendedName>
        <fullName evidence="7">Phosphatidylglycerol--prolipoprotein diacylglyceryl transferase</fullName>
        <ecNumber evidence="7">2.5.1.145</ecNumber>
    </recommendedName>
</protein>
<keyword evidence="5 7" id="KW-1133">Transmembrane helix</keyword>